<dbReference type="EMBL" id="BNAS01000001">
    <property type="protein sequence ID" value="GHH64216.1"/>
    <property type="molecule type" value="Genomic_DNA"/>
</dbReference>
<feature type="transmembrane region" description="Helical" evidence="1">
    <location>
        <begin position="56"/>
        <end position="77"/>
    </location>
</feature>
<reference evidence="2" key="2">
    <citation type="submission" date="2020-09" db="EMBL/GenBank/DDBJ databases">
        <authorList>
            <person name="Sun Q."/>
            <person name="Zhou Y."/>
        </authorList>
    </citation>
    <scope>NUCLEOTIDE SEQUENCE</scope>
    <source>
        <strain evidence="2">CGMCC 4.7398</strain>
    </source>
</reference>
<evidence type="ECO:0000313" key="2">
    <source>
        <dbReference type="EMBL" id="GHH64216.1"/>
    </source>
</evidence>
<evidence type="ECO:0000256" key="1">
    <source>
        <dbReference type="SAM" id="Phobius"/>
    </source>
</evidence>
<comment type="caution">
    <text evidence="2">The sequence shown here is derived from an EMBL/GenBank/DDBJ whole genome shotgun (WGS) entry which is preliminary data.</text>
</comment>
<evidence type="ECO:0000313" key="3">
    <source>
        <dbReference type="Proteomes" id="UP000627369"/>
    </source>
</evidence>
<keyword evidence="3" id="KW-1185">Reference proteome</keyword>
<dbReference type="Proteomes" id="UP000627369">
    <property type="component" value="Unassembled WGS sequence"/>
</dbReference>
<keyword evidence="1" id="KW-1133">Transmembrane helix</keyword>
<dbReference type="AlphaFoldDB" id="A0A919FGP3"/>
<reference evidence="2" key="1">
    <citation type="journal article" date="2014" name="Int. J. Syst. Evol. Microbiol.">
        <title>Complete genome sequence of Corynebacterium casei LMG S-19264T (=DSM 44701T), isolated from a smear-ripened cheese.</title>
        <authorList>
            <consortium name="US DOE Joint Genome Institute (JGI-PGF)"/>
            <person name="Walter F."/>
            <person name="Albersmeier A."/>
            <person name="Kalinowski J."/>
            <person name="Ruckert C."/>
        </authorList>
    </citation>
    <scope>NUCLEOTIDE SEQUENCE</scope>
    <source>
        <strain evidence="2">CGMCC 4.7398</strain>
    </source>
</reference>
<name>A0A919FGP3_9MICO</name>
<keyword evidence="1" id="KW-0472">Membrane</keyword>
<protein>
    <submittedName>
        <fullName evidence="2">Uncharacterized protein</fullName>
    </submittedName>
</protein>
<keyword evidence="1" id="KW-0812">Transmembrane</keyword>
<accession>A0A919FGP3</accession>
<organism evidence="2 3">
    <name type="scientific">Promicromonospora soli</name>
    <dbReference type="NCBI Taxonomy" id="2035533"/>
    <lineage>
        <taxon>Bacteria</taxon>
        <taxon>Bacillati</taxon>
        <taxon>Actinomycetota</taxon>
        <taxon>Actinomycetes</taxon>
        <taxon>Micrococcales</taxon>
        <taxon>Promicromonosporaceae</taxon>
        <taxon>Promicromonospora</taxon>
    </lineage>
</organism>
<proteinExistence type="predicted"/>
<feature type="transmembrane region" description="Helical" evidence="1">
    <location>
        <begin position="29"/>
        <end position="50"/>
    </location>
</feature>
<sequence length="94" mass="10266">MSDEPAIDPDERRLIYATVTARRLQQDSLVWQVPVLSLTAQAFLYTIALGPESSGFARIVSAVISIVITVLSVTLMARHRWSRPGVGGRTARSA</sequence>
<gene>
    <name evidence="2" type="ORF">GCM10017772_00230</name>
</gene>